<comment type="subcellular location">
    <subcellularLocation>
        <location evidence="1">Membrane</location>
        <topology evidence="1">Multi-pass membrane protein</topology>
    </subcellularLocation>
</comment>
<evidence type="ECO:0000256" key="4">
    <source>
        <dbReference type="ARBA" id="ARBA00023136"/>
    </source>
</evidence>
<evidence type="ECO:0000256" key="1">
    <source>
        <dbReference type="ARBA" id="ARBA00004141"/>
    </source>
</evidence>
<feature type="transmembrane region" description="Helical" evidence="6">
    <location>
        <begin position="153"/>
        <end position="172"/>
    </location>
</feature>
<proteinExistence type="predicted"/>
<comment type="caution">
    <text evidence="7">The sequence shown here is derived from an EMBL/GenBank/DDBJ whole genome shotgun (WGS) entry which is preliminary data.</text>
</comment>
<keyword evidence="4 6" id="KW-0472">Membrane</keyword>
<keyword evidence="3 6" id="KW-1133">Transmembrane helix</keyword>
<feature type="transmembrane region" description="Helical" evidence="6">
    <location>
        <begin position="119"/>
        <end position="147"/>
    </location>
</feature>
<evidence type="ECO:0000256" key="5">
    <source>
        <dbReference type="SAM" id="MobiDB-lite"/>
    </source>
</evidence>
<keyword evidence="2 6" id="KW-0812">Transmembrane</keyword>
<feature type="transmembrane region" description="Helical" evidence="6">
    <location>
        <begin position="21"/>
        <end position="45"/>
    </location>
</feature>
<dbReference type="Proteomes" id="UP000320314">
    <property type="component" value="Unassembled WGS sequence"/>
</dbReference>
<protein>
    <submittedName>
        <fullName evidence="7">Sulfate transporter family protein</fullName>
    </submittedName>
</protein>
<feature type="region of interest" description="Disordered" evidence="5">
    <location>
        <begin position="239"/>
        <end position="259"/>
    </location>
</feature>
<gene>
    <name evidence="7" type="ORF">FJU11_06165</name>
</gene>
<evidence type="ECO:0000313" key="8">
    <source>
        <dbReference type="Proteomes" id="UP000320314"/>
    </source>
</evidence>
<dbReference type="InterPro" id="IPR059112">
    <property type="entry name" value="CysZ/EI24"/>
</dbReference>
<feature type="transmembrane region" description="Helical" evidence="6">
    <location>
        <begin position="65"/>
        <end position="98"/>
    </location>
</feature>
<name>A0A506U927_9HYPH</name>
<dbReference type="AlphaFoldDB" id="A0A506U927"/>
<dbReference type="Pfam" id="PF07264">
    <property type="entry name" value="EI24"/>
    <property type="match status" value="1"/>
</dbReference>
<evidence type="ECO:0000256" key="2">
    <source>
        <dbReference type="ARBA" id="ARBA00022692"/>
    </source>
</evidence>
<reference evidence="7 8" key="1">
    <citation type="submission" date="2019-06" db="EMBL/GenBank/DDBJ databases">
        <authorList>
            <person name="Li M."/>
        </authorList>
    </citation>
    <scope>NUCLEOTIDE SEQUENCE [LARGE SCALE GENOMIC DNA]</scope>
    <source>
        <strain evidence="7 8">BGMRC6574</strain>
    </source>
</reference>
<dbReference type="NCBIfam" id="NF009407">
    <property type="entry name" value="PRK12768.1"/>
    <property type="match status" value="1"/>
</dbReference>
<evidence type="ECO:0000256" key="3">
    <source>
        <dbReference type="ARBA" id="ARBA00022989"/>
    </source>
</evidence>
<sequence length="259" mass="27819">MILDAIRLAGRDLFAEETRAALWKTLGLTILLLIGAWFGLEAAFTHFALPPLRSLLPDLPDWTGWIGLIVGIVASIGLALGLALLIAPITSIVAGLFLDDVAEVIEREDYPEGPVGKALPIVAAIGYTIRFFGVVVAGNLVALLLLLVPGINVLAFFLVNGYLLGRAFFEFAAMRYRPEDEVKAMRRTHSATIFLAGLVIAGFLAVPILNLLTPLFAASLMVHLHQKLSARDGTFALPNRMASPGDREISVEAPPSRTG</sequence>
<evidence type="ECO:0000313" key="7">
    <source>
        <dbReference type="EMBL" id="TPW29856.1"/>
    </source>
</evidence>
<evidence type="ECO:0000256" key="6">
    <source>
        <dbReference type="SAM" id="Phobius"/>
    </source>
</evidence>
<keyword evidence="8" id="KW-1185">Reference proteome</keyword>
<accession>A0A506U927</accession>
<dbReference type="EMBL" id="VHLH01000008">
    <property type="protein sequence ID" value="TPW29856.1"/>
    <property type="molecule type" value="Genomic_DNA"/>
</dbReference>
<dbReference type="RefSeq" id="WP_141166165.1">
    <property type="nucleotide sequence ID" value="NZ_VHLH01000008.1"/>
</dbReference>
<organism evidence="7 8">
    <name type="scientific">Pararhizobium mangrovi</name>
    <dbReference type="NCBI Taxonomy" id="2590452"/>
    <lineage>
        <taxon>Bacteria</taxon>
        <taxon>Pseudomonadati</taxon>
        <taxon>Pseudomonadota</taxon>
        <taxon>Alphaproteobacteria</taxon>
        <taxon>Hyphomicrobiales</taxon>
        <taxon>Rhizobiaceae</taxon>
        <taxon>Rhizobium/Agrobacterium group</taxon>
        <taxon>Pararhizobium</taxon>
    </lineage>
</organism>
<dbReference type="OrthoDB" id="5421146at2"/>
<feature type="transmembrane region" description="Helical" evidence="6">
    <location>
        <begin position="193"/>
        <end position="217"/>
    </location>
</feature>